<organism evidence="6 7">
    <name type="scientific">Hermanssonia centrifuga</name>
    <dbReference type="NCBI Taxonomy" id="98765"/>
    <lineage>
        <taxon>Eukaryota</taxon>
        <taxon>Fungi</taxon>
        <taxon>Dikarya</taxon>
        <taxon>Basidiomycota</taxon>
        <taxon>Agaricomycotina</taxon>
        <taxon>Agaricomycetes</taxon>
        <taxon>Polyporales</taxon>
        <taxon>Meruliaceae</taxon>
        <taxon>Hermanssonia</taxon>
    </lineage>
</organism>
<evidence type="ECO:0000259" key="5">
    <source>
        <dbReference type="PROSITE" id="PS51158"/>
    </source>
</evidence>
<comment type="caution">
    <text evidence="6">The sequence shown here is derived from an EMBL/GenBank/DDBJ whole genome shotgun (WGS) entry which is preliminary data.</text>
</comment>
<evidence type="ECO:0000256" key="4">
    <source>
        <dbReference type="SAM" id="MobiDB-lite"/>
    </source>
</evidence>
<evidence type="ECO:0000256" key="1">
    <source>
        <dbReference type="ARBA" id="ARBA00022527"/>
    </source>
</evidence>
<keyword evidence="2" id="KW-0808">Transferase</keyword>
<evidence type="ECO:0000256" key="3">
    <source>
        <dbReference type="ARBA" id="ARBA00022777"/>
    </source>
</evidence>
<dbReference type="GO" id="GO:0005524">
    <property type="term" value="F:ATP binding"/>
    <property type="evidence" value="ECO:0007669"/>
    <property type="project" value="InterPro"/>
</dbReference>
<keyword evidence="3" id="KW-0418">Kinase</keyword>
<name>A0A4S4KI42_9APHY</name>
<dbReference type="AlphaFoldDB" id="A0A4S4KI42"/>
<keyword evidence="7" id="KW-1185">Reference proteome</keyword>
<dbReference type="GO" id="GO:0004674">
    <property type="term" value="F:protein serine/threonine kinase activity"/>
    <property type="evidence" value="ECO:0007669"/>
    <property type="project" value="UniProtKB-KW"/>
</dbReference>
<dbReference type="InterPro" id="IPR011009">
    <property type="entry name" value="Kinase-like_dom_sf"/>
</dbReference>
<dbReference type="PROSITE" id="PS51158">
    <property type="entry name" value="ALPHA_KINASE"/>
    <property type="match status" value="1"/>
</dbReference>
<proteinExistence type="predicted"/>
<feature type="region of interest" description="Disordered" evidence="4">
    <location>
        <begin position="618"/>
        <end position="638"/>
    </location>
</feature>
<dbReference type="Gene3D" id="3.20.200.10">
    <property type="entry name" value="MHCK/EF2 kinase"/>
    <property type="match status" value="1"/>
</dbReference>
<dbReference type="EMBL" id="SGPJ01000177">
    <property type="protein sequence ID" value="THG97277.1"/>
    <property type="molecule type" value="Genomic_DNA"/>
</dbReference>
<evidence type="ECO:0000313" key="6">
    <source>
        <dbReference type="EMBL" id="THG97277.1"/>
    </source>
</evidence>
<evidence type="ECO:0000313" key="7">
    <source>
        <dbReference type="Proteomes" id="UP000309038"/>
    </source>
</evidence>
<evidence type="ECO:0000256" key="2">
    <source>
        <dbReference type="ARBA" id="ARBA00022679"/>
    </source>
</evidence>
<reference evidence="6 7" key="1">
    <citation type="submission" date="2019-02" db="EMBL/GenBank/DDBJ databases">
        <title>Genome sequencing of the rare red list fungi Phlebia centrifuga.</title>
        <authorList>
            <person name="Buettner E."/>
            <person name="Kellner H."/>
        </authorList>
    </citation>
    <scope>NUCLEOTIDE SEQUENCE [LARGE SCALE GENOMIC DNA]</scope>
    <source>
        <strain evidence="6 7">DSM 108282</strain>
    </source>
</reference>
<keyword evidence="1" id="KW-0723">Serine/threonine-protein kinase</keyword>
<feature type="domain" description="Alpha-type protein kinase" evidence="5">
    <location>
        <begin position="348"/>
        <end position="596"/>
    </location>
</feature>
<sequence>MRIFKFTVRSSKQTVLVIIYMYKQLDMVPLCLPAIHRQYMLLKDLLSQPIHNNYAGIRDQVAQRASFVTSGGQVVRVHAYLVRKPPGQKNKRQIVDEAFGNVPVHIGCTALREMSWRAVEPLWLAWSNGYVLRAEQLILRDKSWVPLLAIPGTEDSDAIAEYFFKPSTNAKTRGMLEFKCKPGQAADVYLEIPEAVYSQYEKWEDERDLRQLQEAETRRTAMPASLLDGYRRSESCGTAISSWHGFEPQSAERSSHGNTAVRRMPWGDYAVLVTHYRLGKQPSLTQMILFQEAERHLHQRVLRLCAKQLQYHLVLLLACMTPNSTKVVRVLVRPVLVFNTFRELCKAAMDGSGMSYLGDEQIQDLVLDMSQENLKSGGFKLAMNGKVQTPMFKGHDKLVCAKQVYYIQDKKKLPWDSRKQIVKLMEELKCNVWARALLSMSYAYIDRFIAEKKNSDPVPVIPSLRFVHCGLAVEQGGRQDAYLLEELIDIHKDKGGYKKYINNDSPDPLPYFQQDDLKVSDFVSSTQHMQYWLTGKLAFVTDYQGSHTLFTDPQIITRPGLLGSIFAGGNLPNSYNAFEKEHRCNKYCRFFRLPTDYNNWGDAEDALHSMLGNGKEKDALESGMRSKDMSISKGSRLE</sequence>
<dbReference type="SUPFAM" id="SSF56112">
    <property type="entry name" value="Protein kinase-like (PK-like)"/>
    <property type="match status" value="1"/>
</dbReference>
<dbReference type="InterPro" id="IPR004166">
    <property type="entry name" value="a-kinase_dom"/>
</dbReference>
<accession>A0A4S4KI42</accession>
<gene>
    <name evidence="6" type="ORF">EW026_g4695</name>
</gene>
<dbReference type="Pfam" id="PF02816">
    <property type="entry name" value="Alpha_kinase"/>
    <property type="match status" value="1"/>
</dbReference>
<protein>
    <recommendedName>
        <fullName evidence="5">Alpha-type protein kinase domain-containing protein</fullName>
    </recommendedName>
</protein>
<dbReference type="Proteomes" id="UP000309038">
    <property type="component" value="Unassembled WGS sequence"/>
</dbReference>